<dbReference type="InterPro" id="IPR012340">
    <property type="entry name" value="NA-bd_OB-fold"/>
</dbReference>
<name>A0A934VUC9_9BACT</name>
<evidence type="ECO:0000259" key="6">
    <source>
        <dbReference type="Pfam" id="PF01957"/>
    </source>
</evidence>
<comment type="caution">
    <text evidence="7">The sequence shown here is derived from an EMBL/GenBank/DDBJ whole genome shotgun (WGS) entry which is preliminary data.</text>
</comment>
<accession>A0A934VUC9</accession>
<evidence type="ECO:0000313" key="7">
    <source>
        <dbReference type="EMBL" id="MBK1880613.1"/>
    </source>
</evidence>
<evidence type="ECO:0000256" key="4">
    <source>
        <dbReference type="ARBA" id="ARBA00023136"/>
    </source>
</evidence>
<proteinExistence type="predicted"/>
<dbReference type="Pfam" id="PF01957">
    <property type="entry name" value="NfeD"/>
    <property type="match status" value="1"/>
</dbReference>
<organism evidence="7 8">
    <name type="scientific">Pelagicoccus mobilis</name>
    <dbReference type="NCBI Taxonomy" id="415221"/>
    <lineage>
        <taxon>Bacteria</taxon>
        <taxon>Pseudomonadati</taxon>
        <taxon>Verrucomicrobiota</taxon>
        <taxon>Opitutia</taxon>
        <taxon>Puniceicoccales</taxon>
        <taxon>Pelagicoccaceae</taxon>
        <taxon>Pelagicoccus</taxon>
    </lineage>
</organism>
<dbReference type="Proteomes" id="UP000617628">
    <property type="component" value="Unassembled WGS sequence"/>
</dbReference>
<evidence type="ECO:0000256" key="2">
    <source>
        <dbReference type="ARBA" id="ARBA00022692"/>
    </source>
</evidence>
<reference evidence="7" key="1">
    <citation type="submission" date="2021-01" db="EMBL/GenBank/DDBJ databases">
        <title>Modified the classification status of verrucomicrobia.</title>
        <authorList>
            <person name="Feng X."/>
        </authorList>
    </citation>
    <scope>NUCLEOTIDE SEQUENCE</scope>
    <source>
        <strain evidence="7">KCTC 13126</strain>
    </source>
</reference>
<evidence type="ECO:0000256" key="5">
    <source>
        <dbReference type="SAM" id="Phobius"/>
    </source>
</evidence>
<dbReference type="InterPro" id="IPR052165">
    <property type="entry name" value="Membrane_assoc_protease"/>
</dbReference>
<feature type="transmembrane region" description="Helical" evidence="5">
    <location>
        <begin position="6"/>
        <end position="24"/>
    </location>
</feature>
<dbReference type="RefSeq" id="WP_200359767.1">
    <property type="nucleotide sequence ID" value="NZ_JAENIL010000104.1"/>
</dbReference>
<feature type="domain" description="NfeD-like C-terminal" evidence="6">
    <location>
        <begin position="83"/>
        <end position="137"/>
    </location>
</feature>
<keyword evidence="8" id="KW-1185">Reference proteome</keyword>
<evidence type="ECO:0000256" key="1">
    <source>
        <dbReference type="ARBA" id="ARBA00004141"/>
    </source>
</evidence>
<protein>
    <submittedName>
        <fullName evidence="7">NfeD family protein</fullName>
    </submittedName>
</protein>
<keyword evidence="2 5" id="KW-0812">Transmembrane</keyword>
<sequence length="156" mass="17222">MKELAIVIGLYIAVGLIASAVLAFRKSKNPDAVKAIELMGSDPSFAISFLLWPVWIFMQIVEQDTVSPKLEKLEEKEKDDLGKLIGRIGRTVTPMVPSGRIKLGEKDYEAISDEGKMDRDEEVEVLAFSMGTLKVRKFQPDVAHNFGGSAPSIVRT</sequence>
<dbReference type="PANTHER" id="PTHR33507">
    <property type="entry name" value="INNER MEMBRANE PROTEIN YBBJ"/>
    <property type="match status" value="1"/>
</dbReference>
<dbReference type="EMBL" id="JAENIL010000104">
    <property type="protein sequence ID" value="MBK1880613.1"/>
    <property type="molecule type" value="Genomic_DNA"/>
</dbReference>
<keyword evidence="3 5" id="KW-1133">Transmembrane helix</keyword>
<evidence type="ECO:0000313" key="8">
    <source>
        <dbReference type="Proteomes" id="UP000617628"/>
    </source>
</evidence>
<evidence type="ECO:0000256" key="3">
    <source>
        <dbReference type="ARBA" id="ARBA00022989"/>
    </source>
</evidence>
<comment type="subcellular location">
    <subcellularLocation>
        <location evidence="1">Membrane</location>
        <topology evidence="1">Multi-pass membrane protein</topology>
    </subcellularLocation>
</comment>
<dbReference type="Gene3D" id="2.40.50.140">
    <property type="entry name" value="Nucleic acid-binding proteins"/>
    <property type="match status" value="1"/>
</dbReference>
<keyword evidence="4 5" id="KW-0472">Membrane</keyword>
<dbReference type="PANTHER" id="PTHR33507:SF3">
    <property type="entry name" value="INNER MEMBRANE PROTEIN YBBJ"/>
    <property type="match status" value="1"/>
</dbReference>
<gene>
    <name evidence="7" type="ORF">JIN87_27250</name>
</gene>
<dbReference type="InterPro" id="IPR002810">
    <property type="entry name" value="NfeD-like_C"/>
</dbReference>
<dbReference type="GO" id="GO:0005886">
    <property type="term" value="C:plasma membrane"/>
    <property type="evidence" value="ECO:0007669"/>
    <property type="project" value="TreeGrafter"/>
</dbReference>
<dbReference type="AlphaFoldDB" id="A0A934VUC9"/>